<protein>
    <submittedName>
        <fullName evidence="2">Uncharacterized protein</fullName>
    </submittedName>
</protein>
<dbReference type="EMBL" id="JBJKFK010000190">
    <property type="protein sequence ID" value="KAL3318920.1"/>
    <property type="molecule type" value="Genomic_DNA"/>
</dbReference>
<organism evidence="2 3">
    <name type="scientific">Cichlidogyrus casuarinus</name>
    <dbReference type="NCBI Taxonomy" id="1844966"/>
    <lineage>
        <taxon>Eukaryota</taxon>
        <taxon>Metazoa</taxon>
        <taxon>Spiralia</taxon>
        <taxon>Lophotrochozoa</taxon>
        <taxon>Platyhelminthes</taxon>
        <taxon>Monogenea</taxon>
        <taxon>Monopisthocotylea</taxon>
        <taxon>Dactylogyridea</taxon>
        <taxon>Ancyrocephalidae</taxon>
        <taxon>Cichlidogyrus</taxon>
    </lineage>
</organism>
<feature type="region of interest" description="Disordered" evidence="1">
    <location>
        <begin position="39"/>
        <end position="63"/>
    </location>
</feature>
<dbReference type="Proteomes" id="UP001626550">
    <property type="component" value="Unassembled WGS sequence"/>
</dbReference>
<name>A0ABD2QHJ0_9PLAT</name>
<gene>
    <name evidence="2" type="ORF">Ciccas_002412</name>
</gene>
<evidence type="ECO:0000313" key="2">
    <source>
        <dbReference type="EMBL" id="KAL3318920.1"/>
    </source>
</evidence>
<evidence type="ECO:0000313" key="3">
    <source>
        <dbReference type="Proteomes" id="UP001626550"/>
    </source>
</evidence>
<reference evidence="2 3" key="1">
    <citation type="submission" date="2024-11" db="EMBL/GenBank/DDBJ databases">
        <title>Adaptive evolution of stress response genes in parasites aligns with host niche diversity.</title>
        <authorList>
            <person name="Hahn C."/>
            <person name="Resl P."/>
        </authorList>
    </citation>
    <scope>NUCLEOTIDE SEQUENCE [LARGE SCALE GENOMIC DNA]</scope>
    <source>
        <strain evidence="2">EGGRZ-B1_66</strain>
        <tissue evidence="2">Body</tissue>
    </source>
</reference>
<sequence length="78" mass="8633">MSANSHGNQVKASCGGSCKGSLLHKCRHFAVKLVKQETRGEWEKDMQNEAEEPSYRSSEISPGIVAFADANTTEKYRD</sequence>
<keyword evidence="3" id="KW-1185">Reference proteome</keyword>
<evidence type="ECO:0000256" key="1">
    <source>
        <dbReference type="SAM" id="MobiDB-lite"/>
    </source>
</evidence>
<comment type="caution">
    <text evidence="2">The sequence shown here is derived from an EMBL/GenBank/DDBJ whole genome shotgun (WGS) entry which is preliminary data.</text>
</comment>
<proteinExistence type="predicted"/>
<dbReference type="AlphaFoldDB" id="A0ABD2QHJ0"/>
<accession>A0ABD2QHJ0</accession>